<sequence>KDEESKELYKPLKMSLKAYIARRMRDVDSEYMKNVENETKAVWSVINRKTKDRSEDNTSSLPDCELLIISLMQLKKRGKRS</sequence>
<accession>A0ABD2MUY0</accession>
<name>A0ABD2MUY0_9CUCU</name>
<evidence type="ECO:0000313" key="1">
    <source>
        <dbReference type="EMBL" id="KAL3269960.1"/>
    </source>
</evidence>
<comment type="caution">
    <text evidence="1">The sequence shown here is derived from an EMBL/GenBank/DDBJ whole genome shotgun (WGS) entry which is preliminary data.</text>
</comment>
<organism evidence="1 2">
    <name type="scientific">Cryptolaemus montrouzieri</name>
    <dbReference type="NCBI Taxonomy" id="559131"/>
    <lineage>
        <taxon>Eukaryota</taxon>
        <taxon>Metazoa</taxon>
        <taxon>Ecdysozoa</taxon>
        <taxon>Arthropoda</taxon>
        <taxon>Hexapoda</taxon>
        <taxon>Insecta</taxon>
        <taxon>Pterygota</taxon>
        <taxon>Neoptera</taxon>
        <taxon>Endopterygota</taxon>
        <taxon>Coleoptera</taxon>
        <taxon>Polyphaga</taxon>
        <taxon>Cucujiformia</taxon>
        <taxon>Coccinelloidea</taxon>
        <taxon>Coccinellidae</taxon>
        <taxon>Scymninae</taxon>
        <taxon>Scymnini</taxon>
        <taxon>Cryptolaemus</taxon>
    </lineage>
</organism>
<proteinExistence type="predicted"/>
<dbReference type="AlphaFoldDB" id="A0ABD2MUY0"/>
<gene>
    <name evidence="1" type="ORF">HHI36_009015</name>
</gene>
<protein>
    <submittedName>
        <fullName evidence="1">Uncharacterized protein</fullName>
    </submittedName>
</protein>
<evidence type="ECO:0000313" key="2">
    <source>
        <dbReference type="Proteomes" id="UP001516400"/>
    </source>
</evidence>
<dbReference type="Proteomes" id="UP001516400">
    <property type="component" value="Unassembled WGS sequence"/>
</dbReference>
<dbReference type="EMBL" id="JABFTP020000021">
    <property type="protein sequence ID" value="KAL3269960.1"/>
    <property type="molecule type" value="Genomic_DNA"/>
</dbReference>
<keyword evidence="2" id="KW-1185">Reference proteome</keyword>
<reference evidence="1 2" key="1">
    <citation type="journal article" date="2021" name="BMC Biol.">
        <title>Horizontally acquired antibacterial genes associated with adaptive radiation of ladybird beetles.</title>
        <authorList>
            <person name="Li H.S."/>
            <person name="Tang X.F."/>
            <person name="Huang Y.H."/>
            <person name="Xu Z.Y."/>
            <person name="Chen M.L."/>
            <person name="Du X.Y."/>
            <person name="Qiu B.Y."/>
            <person name="Chen P.T."/>
            <person name="Zhang W."/>
            <person name="Slipinski A."/>
            <person name="Escalona H.E."/>
            <person name="Waterhouse R.M."/>
            <person name="Zwick A."/>
            <person name="Pang H."/>
        </authorList>
    </citation>
    <scope>NUCLEOTIDE SEQUENCE [LARGE SCALE GENOMIC DNA]</scope>
    <source>
        <strain evidence="1">SYSU2018</strain>
    </source>
</reference>
<feature type="non-terminal residue" evidence="1">
    <location>
        <position position="1"/>
    </location>
</feature>